<dbReference type="GO" id="GO:1990234">
    <property type="term" value="C:transferase complex"/>
    <property type="evidence" value="ECO:0007669"/>
    <property type="project" value="UniProtKB-ARBA"/>
</dbReference>
<sequence length="1046" mass="116303">MPTTENVKRSADPVSLYTIRYVSGDDLPQIPKTSRKKKHYRRIYATFGLVGGDSKLCELVPGTIVDLYGLSIGSLSASDMPVSVVLNSNQQRLDRPPILKLNLTVEHVGDADATALTSSMSLSESWATTARYIRLLVTLGSIPAEVNPIAKAVLALLKVGTEELEKRIRYNDAIVSLIDKMGEASKCVLSLEDHQFDDQRERQREACDVLILEVYRCLSFIRSLLHGKIIERLSTKNWEQSQELLKGLQSVMHDVAMKGSLDSQTAIFRTERLAWNIVGKVGQGVLNHLPYSEDAQAGSTQSCLPGTRVDLLRDIEEWAFDPDRQRGLLLYGAAGKGKSAVAHAVAKRLKEVGALAPFFAFDRTSRNRQAFQMIPTLAMQLACRDKQYRDRLCKLGIDELSTHDLKDQLDCLILELLGDHCGLVPLVFVIDALDECPDWDATDDGRSQKLAQDRRTLLESIRTCISTEGLPFNIRFFITTRPDSDIWDCLASSTTATVQMLPIDEVADTEQDIRLFVHDKLARTAVSNMVEEVVVAAQALFECAALLCRELTRVNRPRIVASRSDLVTRVMRAPGQALYTTYLAVLESHFDTSDETTMASYRRLLAWILLVQSPQRRVVFLDFARVLSPDVDMGDIFSGLSSLLTGTVDDGDQLVRPLHTSFRDFVLDVNASGSYAVDLHSASRVDLADACFQILNRELRFNICQLPTSFVLNDDIDELCGRVAKHVSPGLQYAARAAAGHLRQSTDTQPGIVQPRILDAVILFLEKKFLFWLEVCSCLRLPFGRTTSELQNLLAWTKMHQESELELLVMDFLRFDNRFREGVIMSAPQVYLSGLAFVPRGSHIHRLYGHPFGRLIQVSGHAPERDWPAGEPIVIHMQAGVNAVAYSCDGRQIASGSDNHTVEVWDAVTGQQIGEAFTGHDRRVNTVRFSPDNKRIASGSDDHTVRIWDAVTGEQIGEPFRGHEDRVCSVAYSPDGKRIASSSGDRTIRFWDPENGQQLGRLFGGHTDDVHSIAYSPNGNTIASASHDGTVQMWDALTGEQLGEPL</sequence>
<dbReference type="Pfam" id="PF24883">
    <property type="entry name" value="NPHP3_N"/>
    <property type="match status" value="1"/>
</dbReference>
<feature type="repeat" description="WD" evidence="3">
    <location>
        <begin position="917"/>
        <end position="958"/>
    </location>
</feature>
<organism evidence="5 6">
    <name type="scientific">Schizophyllum amplum</name>
    <dbReference type="NCBI Taxonomy" id="97359"/>
    <lineage>
        <taxon>Eukaryota</taxon>
        <taxon>Fungi</taxon>
        <taxon>Dikarya</taxon>
        <taxon>Basidiomycota</taxon>
        <taxon>Agaricomycotina</taxon>
        <taxon>Agaricomycetes</taxon>
        <taxon>Agaricomycetidae</taxon>
        <taxon>Agaricales</taxon>
        <taxon>Schizophyllaceae</taxon>
        <taxon>Schizophyllum</taxon>
    </lineage>
</organism>
<dbReference type="InterPro" id="IPR015943">
    <property type="entry name" value="WD40/YVTN_repeat-like_dom_sf"/>
</dbReference>
<dbReference type="PANTHER" id="PTHR22847:SF637">
    <property type="entry name" value="WD REPEAT DOMAIN 5B"/>
    <property type="match status" value="1"/>
</dbReference>
<keyword evidence="2" id="KW-0677">Repeat</keyword>
<evidence type="ECO:0000313" key="6">
    <source>
        <dbReference type="Proteomes" id="UP000320762"/>
    </source>
</evidence>
<dbReference type="PRINTS" id="PR00320">
    <property type="entry name" value="GPROTEINBRPT"/>
</dbReference>
<feature type="repeat" description="WD" evidence="3">
    <location>
        <begin position="1003"/>
        <end position="1044"/>
    </location>
</feature>
<dbReference type="EMBL" id="VDMD01000018">
    <property type="protein sequence ID" value="TRM61075.1"/>
    <property type="molecule type" value="Genomic_DNA"/>
</dbReference>
<dbReference type="OrthoDB" id="163438at2759"/>
<feature type="domain" description="Nephrocystin 3-like N-terminal" evidence="4">
    <location>
        <begin position="314"/>
        <end position="481"/>
    </location>
</feature>
<dbReference type="PROSITE" id="PS50294">
    <property type="entry name" value="WD_REPEATS_REGION"/>
    <property type="match status" value="4"/>
</dbReference>
<dbReference type="PROSITE" id="PS50082">
    <property type="entry name" value="WD_REPEATS_2"/>
    <property type="match status" value="4"/>
</dbReference>
<dbReference type="InterPro" id="IPR056884">
    <property type="entry name" value="NPHP3-like_N"/>
</dbReference>
<protein>
    <recommendedName>
        <fullName evidence="4">Nephrocystin 3-like N-terminal domain-containing protein</fullName>
    </recommendedName>
</protein>
<dbReference type="STRING" id="97359.A0A550C8G9"/>
<proteinExistence type="predicted"/>
<comment type="caution">
    <text evidence="5">The sequence shown here is derived from an EMBL/GenBank/DDBJ whole genome shotgun (WGS) entry which is preliminary data.</text>
</comment>
<dbReference type="SMART" id="SM00320">
    <property type="entry name" value="WD40"/>
    <property type="match status" value="4"/>
</dbReference>
<feature type="repeat" description="WD" evidence="3">
    <location>
        <begin position="960"/>
        <end position="1001"/>
    </location>
</feature>
<dbReference type="InterPro" id="IPR020472">
    <property type="entry name" value="WD40_PAC1"/>
</dbReference>
<keyword evidence="6" id="KW-1185">Reference proteome</keyword>
<dbReference type="SUPFAM" id="SSF52540">
    <property type="entry name" value="P-loop containing nucleoside triphosphate hydrolases"/>
    <property type="match status" value="1"/>
</dbReference>
<dbReference type="InterPro" id="IPR027417">
    <property type="entry name" value="P-loop_NTPase"/>
</dbReference>
<evidence type="ECO:0000256" key="3">
    <source>
        <dbReference type="PROSITE-ProRule" id="PRU00221"/>
    </source>
</evidence>
<dbReference type="SUPFAM" id="SSF50978">
    <property type="entry name" value="WD40 repeat-like"/>
    <property type="match status" value="1"/>
</dbReference>
<keyword evidence="1 3" id="KW-0853">WD repeat</keyword>
<evidence type="ECO:0000256" key="1">
    <source>
        <dbReference type="ARBA" id="ARBA00022574"/>
    </source>
</evidence>
<dbReference type="Pfam" id="PF00400">
    <property type="entry name" value="WD40"/>
    <property type="match status" value="4"/>
</dbReference>
<dbReference type="Proteomes" id="UP000320762">
    <property type="component" value="Unassembled WGS sequence"/>
</dbReference>
<dbReference type="Gene3D" id="2.130.10.10">
    <property type="entry name" value="YVTN repeat-like/Quinoprotein amine dehydrogenase"/>
    <property type="match status" value="1"/>
</dbReference>
<dbReference type="AlphaFoldDB" id="A0A550C8G9"/>
<dbReference type="PANTHER" id="PTHR22847">
    <property type="entry name" value="WD40 REPEAT PROTEIN"/>
    <property type="match status" value="1"/>
</dbReference>
<name>A0A550C8G9_9AGAR</name>
<evidence type="ECO:0000313" key="5">
    <source>
        <dbReference type="EMBL" id="TRM61075.1"/>
    </source>
</evidence>
<feature type="repeat" description="WD" evidence="3">
    <location>
        <begin position="874"/>
        <end position="915"/>
    </location>
</feature>
<dbReference type="InterPro" id="IPR001680">
    <property type="entry name" value="WD40_rpt"/>
</dbReference>
<dbReference type="CDD" id="cd00200">
    <property type="entry name" value="WD40"/>
    <property type="match status" value="1"/>
</dbReference>
<dbReference type="Gene3D" id="3.40.50.300">
    <property type="entry name" value="P-loop containing nucleotide triphosphate hydrolases"/>
    <property type="match status" value="1"/>
</dbReference>
<gene>
    <name evidence="5" type="ORF">BD626DRAFT_571106</name>
</gene>
<accession>A0A550C8G9</accession>
<dbReference type="GO" id="GO:0005634">
    <property type="term" value="C:nucleus"/>
    <property type="evidence" value="ECO:0007669"/>
    <property type="project" value="TreeGrafter"/>
</dbReference>
<evidence type="ECO:0000256" key="2">
    <source>
        <dbReference type="ARBA" id="ARBA00022737"/>
    </source>
</evidence>
<dbReference type="InterPro" id="IPR036322">
    <property type="entry name" value="WD40_repeat_dom_sf"/>
</dbReference>
<reference evidence="5 6" key="1">
    <citation type="journal article" date="2019" name="New Phytol.">
        <title>Comparative genomics reveals unique wood-decay strategies and fruiting body development in the Schizophyllaceae.</title>
        <authorList>
            <person name="Almasi E."/>
            <person name="Sahu N."/>
            <person name="Krizsan K."/>
            <person name="Balint B."/>
            <person name="Kovacs G.M."/>
            <person name="Kiss B."/>
            <person name="Cseklye J."/>
            <person name="Drula E."/>
            <person name="Henrissat B."/>
            <person name="Nagy I."/>
            <person name="Chovatia M."/>
            <person name="Adam C."/>
            <person name="LaButti K."/>
            <person name="Lipzen A."/>
            <person name="Riley R."/>
            <person name="Grigoriev I.V."/>
            <person name="Nagy L.G."/>
        </authorList>
    </citation>
    <scope>NUCLEOTIDE SEQUENCE [LARGE SCALE GENOMIC DNA]</scope>
    <source>
        <strain evidence="5 6">NL-1724</strain>
    </source>
</reference>
<evidence type="ECO:0000259" key="4">
    <source>
        <dbReference type="Pfam" id="PF24883"/>
    </source>
</evidence>